<dbReference type="Pfam" id="PF26171">
    <property type="entry name" value="Mu_AP3"/>
    <property type="match status" value="1"/>
</dbReference>
<dbReference type="GeneID" id="35436733"/>
<accession>A0A2G4TAJ5</accession>
<dbReference type="AlphaFoldDB" id="A0A2G4TAJ5"/>
<keyword evidence="3" id="KW-1185">Reference proteome</keyword>
<dbReference type="STRING" id="1340429.A0A2G4TAJ5"/>
<dbReference type="RefSeq" id="XP_023471736.1">
    <property type="nucleotide sequence ID" value="XM_023605743.1"/>
</dbReference>
<dbReference type="InterPro" id="IPR058898">
    <property type="entry name" value="Mu_AP3"/>
</dbReference>
<name>A0A2G4TAJ5_RHIZD</name>
<feature type="domain" description="AP-3 complex subunit delta Mu C-terminal" evidence="1">
    <location>
        <begin position="170"/>
        <end position="249"/>
    </location>
</feature>
<evidence type="ECO:0000259" key="1">
    <source>
        <dbReference type="Pfam" id="PF26171"/>
    </source>
</evidence>
<reference evidence="2 3" key="1">
    <citation type="journal article" date="2016" name="Proc. Natl. Acad. Sci. U.S.A.">
        <title>Lipid metabolic changes in an early divergent fungus govern the establishment of a mutualistic symbiosis with endobacteria.</title>
        <authorList>
            <person name="Lastovetsky O.A."/>
            <person name="Gaspar M.L."/>
            <person name="Mondo S.J."/>
            <person name="LaButti K.M."/>
            <person name="Sandor L."/>
            <person name="Grigoriev I.V."/>
            <person name="Henry S.A."/>
            <person name="Pawlowska T.E."/>
        </authorList>
    </citation>
    <scope>NUCLEOTIDE SEQUENCE [LARGE SCALE GENOMIC DNA]</scope>
    <source>
        <strain evidence="2 3">ATCC 52813</strain>
    </source>
</reference>
<sequence>MFKEMKVLEVDYVRMMGSLRLESDESPVVVIQFSIRNLSEEKMLPKLHLEFAESFDLKMIQDNVPTHIAYATETFELQANEVVECIAHFEILGNVRPGLCIRGVLFYDVEESSTINQSPFEIPIPASLFLNSKQPMDPIHFATLLAEHGDEFEHHENASIEVPLPSETSSIEGILIKALNKVTATSGLNVVEVVPGAASLYGKTVQGAQVAGLLKYTLQVDSEPKLAILSIDLKSTDEGLLGGLIHEISCIKID</sequence>
<gene>
    <name evidence="2" type="ORF">RHIMIDRAFT_15243</name>
</gene>
<proteinExistence type="predicted"/>
<evidence type="ECO:0000313" key="2">
    <source>
        <dbReference type="EMBL" id="PHZ18028.1"/>
    </source>
</evidence>
<protein>
    <recommendedName>
        <fullName evidence="1">AP-3 complex subunit delta Mu C-terminal domain-containing protein</fullName>
    </recommendedName>
</protein>
<organism evidence="2 3">
    <name type="scientific">Rhizopus microsporus ATCC 52813</name>
    <dbReference type="NCBI Taxonomy" id="1340429"/>
    <lineage>
        <taxon>Eukaryota</taxon>
        <taxon>Fungi</taxon>
        <taxon>Fungi incertae sedis</taxon>
        <taxon>Mucoromycota</taxon>
        <taxon>Mucoromycotina</taxon>
        <taxon>Mucoromycetes</taxon>
        <taxon>Mucorales</taxon>
        <taxon>Mucorineae</taxon>
        <taxon>Rhizopodaceae</taxon>
        <taxon>Rhizopus</taxon>
    </lineage>
</organism>
<dbReference type="EMBL" id="KZ303842">
    <property type="protein sequence ID" value="PHZ18028.1"/>
    <property type="molecule type" value="Genomic_DNA"/>
</dbReference>
<dbReference type="Proteomes" id="UP000242254">
    <property type="component" value="Unassembled WGS sequence"/>
</dbReference>
<evidence type="ECO:0000313" key="3">
    <source>
        <dbReference type="Proteomes" id="UP000242254"/>
    </source>
</evidence>